<dbReference type="SUPFAM" id="SSF55073">
    <property type="entry name" value="Nucleotide cyclase"/>
    <property type="match status" value="1"/>
</dbReference>
<accession>A0A6N2RFN7</accession>
<dbReference type="PANTHER" id="PTHR35807">
    <property type="entry name" value="TRANSCRIPTIONAL REGULATOR REDD-RELATED"/>
    <property type="match status" value="1"/>
</dbReference>
<feature type="domain" description="Bacterial transcriptional activator" evidence="1">
    <location>
        <begin position="6"/>
        <end position="73"/>
    </location>
</feature>
<gene>
    <name evidence="2" type="ORF">AULFYP135_00409</name>
</gene>
<dbReference type="InterPro" id="IPR051677">
    <property type="entry name" value="AfsR-DnrI-RedD_regulator"/>
</dbReference>
<dbReference type="InterPro" id="IPR011990">
    <property type="entry name" value="TPR-like_helical_dom_sf"/>
</dbReference>
<dbReference type="SUPFAM" id="SSF48452">
    <property type="entry name" value="TPR-like"/>
    <property type="match status" value="1"/>
</dbReference>
<proteinExistence type="predicted"/>
<dbReference type="InterPro" id="IPR029787">
    <property type="entry name" value="Nucleotide_cyclase"/>
</dbReference>
<sequence length="221" mass="25625">MDRRDYQKVVEVCEKAIIIDRFDEKLHEQLILAFYNVGWQQKALEHYDYITNLFYRELGVKVSDRLRSIYRDIIKTEKSVETDLDIIKNDLREATSVEGAFFCEYEIFKDVYRLQARSIARNGQTVYIGLLTVTDFNSGIPDSKLLNNAMDHLEGAIRLSLRKGDVAARFSAAQYVVLLPTVTFESGSKVLERIVNRFSREHRNIPVIIHTKLQPLDPIPL</sequence>
<protein>
    <submittedName>
        <fullName evidence="2">Bacterial transcriptional activator domain protein</fullName>
    </submittedName>
</protein>
<evidence type="ECO:0000313" key="2">
    <source>
        <dbReference type="EMBL" id="VYS79747.1"/>
    </source>
</evidence>
<dbReference type="Gene3D" id="1.25.40.10">
    <property type="entry name" value="Tetratricopeptide repeat domain"/>
    <property type="match status" value="1"/>
</dbReference>
<reference evidence="2" key="1">
    <citation type="submission" date="2019-11" db="EMBL/GenBank/DDBJ databases">
        <authorList>
            <person name="Feng L."/>
        </authorList>
    </citation>
    <scope>NUCLEOTIDE SEQUENCE</scope>
    <source>
        <strain evidence="2">AundefinedLFYP135</strain>
    </source>
</reference>
<dbReference type="EMBL" id="CACRSL010000003">
    <property type="protein sequence ID" value="VYS79747.1"/>
    <property type="molecule type" value="Genomic_DNA"/>
</dbReference>
<name>A0A6N2RFN7_9FIRM</name>
<dbReference type="AlphaFoldDB" id="A0A6N2RFN7"/>
<dbReference type="Pfam" id="PF03704">
    <property type="entry name" value="BTAD"/>
    <property type="match status" value="1"/>
</dbReference>
<evidence type="ECO:0000259" key="1">
    <source>
        <dbReference type="Pfam" id="PF03704"/>
    </source>
</evidence>
<organism evidence="2">
    <name type="scientific">uncultured Anaerotruncus sp</name>
    <dbReference type="NCBI Taxonomy" id="905011"/>
    <lineage>
        <taxon>Bacteria</taxon>
        <taxon>Bacillati</taxon>
        <taxon>Bacillota</taxon>
        <taxon>Clostridia</taxon>
        <taxon>Eubacteriales</taxon>
        <taxon>Oscillospiraceae</taxon>
        <taxon>Anaerotruncus</taxon>
        <taxon>environmental samples</taxon>
    </lineage>
</organism>
<dbReference type="InterPro" id="IPR005158">
    <property type="entry name" value="BTAD"/>
</dbReference>